<dbReference type="EMBL" id="CP030139">
    <property type="protein sequence ID" value="WVS92293.1"/>
    <property type="molecule type" value="Genomic_DNA"/>
</dbReference>
<dbReference type="PANTHER" id="PTHR30408">
    <property type="entry name" value="TYPE-1 RESTRICTION ENZYME ECOKI SPECIFICITY PROTEIN"/>
    <property type="match status" value="1"/>
</dbReference>
<dbReference type="InterPro" id="IPR000055">
    <property type="entry name" value="Restrct_endonuc_typeI_TRD"/>
</dbReference>
<organism evidence="6 7">
    <name type="scientific">Synechococcus elongatus PCC 11801</name>
    <dbReference type="NCBI Taxonomy" id="2219813"/>
    <lineage>
        <taxon>Bacteria</taxon>
        <taxon>Bacillati</taxon>
        <taxon>Cyanobacteriota</taxon>
        <taxon>Cyanophyceae</taxon>
        <taxon>Synechococcales</taxon>
        <taxon>Synechococcaceae</taxon>
        <taxon>Synechococcus</taxon>
    </lineage>
</organism>
<keyword evidence="4" id="KW-0175">Coiled coil</keyword>
<evidence type="ECO:0000313" key="7">
    <source>
        <dbReference type="Proteomes" id="UP000267249"/>
    </source>
</evidence>
<feature type="coiled-coil region" evidence="4">
    <location>
        <begin position="183"/>
        <end position="210"/>
    </location>
</feature>
<dbReference type="Gene3D" id="3.90.220.20">
    <property type="entry name" value="DNA methylase specificity domains"/>
    <property type="match status" value="2"/>
</dbReference>
<reference evidence="6 7" key="1">
    <citation type="journal article" date="2018" name="Sci. Rep.">
        <title>Genome Features and Biochemical Characteristics of a Robust, Fast Growing and Naturally Transformable Cyanobacterium Synechococcus elongatus PCC 11801 Isolated from India.</title>
        <authorList>
            <person name="Jaiswal D."/>
            <person name="Sengupta A."/>
            <person name="Sohoni S."/>
            <person name="Sengupta S."/>
            <person name="Phadnavis A.G."/>
            <person name="Pakrasi H.B."/>
            <person name="Wangikar P.P."/>
        </authorList>
    </citation>
    <scope>NUCLEOTIDE SEQUENCE [LARGE SCALE GENOMIC DNA]</scope>
    <source>
        <strain evidence="6 7">PCC 11801</strain>
    </source>
</reference>
<evidence type="ECO:0000256" key="3">
    <source>
        <dbReference type="ARBA" id="ARBA00023125"/>
    </source>
</evidence>
<dbReference type="SUPFAM" id="SSF116734">
    <property type="entry name" value="DNA methylase specificity domain"/>
    <property type="match status" value="2"/>
</dbReference>
<evidence type="ECO:0000256" key="2">
    <source>
        <dbReference type="ARBA" id="ARBA00022747"/>
    </source>
</evidence>
<protein>
    <submittedName>
        <fullName evidence="6">Restriction endonuclease subunit S</fullName>
    </submittedName>
</protein>
<dbReference type="GO" id="GO:0004519">
    <property type="term" value="F:endonuclease activity"/>
    <property type="evidence" value="ECO:0007669"/>
    <property type="project" value="UniProtKB-KW"/>
</dbReference>
<dbReference type="InterPro" id="IPR052021">
    <property type="entry name" value="Type-I_RS_S_subunit"/>
</dbReference>
<dbReference type="Gene3D" id="1.10.287.1120">
    <property type="entry name" value="Bipartite methylase S protein"/>
    <property type="match status" value="1"/>
</dbReference>
<dbReference type="PANTHER" id="PTHR30408:SF12">
    <property type="entry name" value="TYPE I RESTRICTION ENZYME MJAVIII SPECIFICITY SUBUNIT"/>
    <property type="match status" value="1"/>
</dbReference>
<dbReference type="AlphaFoldDB" id="A0AAQ3R899"/>
<gene>
    <name evidence="6" type="ORF">DOP62_13460</name>
</gene>
<feature type="domain" description="Type I restriction modification DNA specificity" evidence="5">
    <location>
        <begin position="21"/>
        <end position="198"/>
    </location>
</feature>
<proteinExistence type="inferred from homology"/>
<dbReference type="InterPro" id="IPR044946">
    <property type="entry name" value="Restrct_endonuc_typeI_TRD_sf"/>
</dbReference>
<keyword evidence="3" id="KW-0238">DNA-binding</keyword>
<dbReference type="GO" id="GO:0009307">
    <property type="term" value="P:DNA restriction-modification system"/>
    <property type="evidence" value="ECO:0007669"/>
    <property type="project" value="UniProtKB-KW"/>
</dbReference>
<accession>A0AAQ3R899</accession>
<name>A0AAQ3R899_SYNEL</name>
<dbReference type="Proteomes" id="UP000267249">
    <property type="component" value="Chromosome"/>
</dbReference>
<comment type="similarity">
    <text evidence="1">Belongs to the type-I restriction system S methylase family.</text>
</comment>
<dbReference type="REBASE" id="282279">
    <property type="entry name" value="S.Sel11801ORF11595P"/>
</dbReference>
<keyword evidence="6" id="KW-0255">Endonuclease</keyword>
<dbReference type="RefSeq" id="WP_370538828.1">
    <property type="nucleotide sequence ID" value="NZ_CP030139.2"/>
</dbReference>
<evidence type="ECO:0000259" key="5">
    <source>
        <dbReference type="Pfam" id="PF01420"/>
    </source>
</evidence>
<keyword evidence="2" id="KW-0680">Restriction system</keyword>
<keyword evidence="6" id="KW-0540">Nuclease</keyword>
<keyword evidence="6" id="KW-0378">Hydrolase</keyword>
<evidence type="ECO:0000256" key="1">
    <source>
        <dbReference type="ARBA" id="ARBA00010923"/>
    </source>
</evidence>
<feature type="domain" description="Type I restriction modification DNA specificity" evidence="5">
    <location>
        <begin position="297"/>
        <end position="407"/>
    </location>
</feature>
<sequence>MSFPKYPAYRKADHEWLREIPSDWHEVRLKNLLAKKITDGPHTTPEFVEEGVPFLSVDGIQEGELVFSGCRYISHTAHEEYSKKAKPQKDDILMGKAASTGKIARIKTDLEFSIWSPLALIRVSSDHITPAFCEYCLKSIESQHQIELLCTSNTQKNISMDDIPKIKLALPPLSDQHDIVCFLDRETKKIDALIAEQQRLIELLQEKRQAVISHAVTKGLNSDAPMKDSGVEWLGQVPAHWSVKPLKRCASRVVVGIAEAATHAYCDEGIPILRSTNIRAGKIQGEILYVDPEYASERESKKIRAGDLVTVRTGNAGVTALVPESFDGCQCFTMLITTLLPSQDGNFYTYLLNSTSVQDYFRLEGWGTAQVNISVPILQELTVAQPPFDEQKEIAEFLRMRTSKYELLTEESLSVISLLQERRSALISAAVTGQIDVRGLAEAVA</sequence>
<dbReference type="CDD" id="cd17246">
    <property type="entry name" value="RMtype1_S_SonII-TRD2-CR2_like"/>
    <property type="match status" value="1"/>
</dbReference>
<dbReference type="Pfam" id="PF01420">
    <property type="entry name" value="Methylase_S"/>
    <property type="match status" value="2"/>
</dbReference>
<dbReference type="GO" id="GO:0003677">
    <property type="term" value="F:DNA binding"/>
    <property type="evidence" value="ECO:0007669"/>
    <property type="project" value="UniProtKB-KW"/>
</dbReference>
<evidence type="ECO:0000256" key="4">
    <source>
        <dbReference type="SAM" id="Coils"/>
    </source>
</evidence>
<evidence type="ECO:0000313" key="6">
    <source>
        <dbReference type="EMBL" id="WVS92293.1"/>
    </source>
</evidence>